<dbReference type="CDD" id="cd05688">
    <property type="entry name" value="S1_RPS1_repeat_ec3"/>
    <property type="match status" value="1"/>
</dbReference>
<keyword evidence="6" id="KW-1185">Reference proteome</keyword>
<keyword evidence="3" id="KW-0687">Ribonucleoprotein</keyword>
<feature type="domain" description="S1 motif" evidence="4">
    <location>
        <begin position="99"/>
        <end position="171"/>
    </location>
</feature>
<evidence type="ECO:0000256" key="1">
    <source>
        <dbReference type="ARBA" id="ARBA00006767"/>
    </source>
</evidence>
<dbReference type="InterPro" id="IPR012340">
    <property type="entry name" value="NA-bd_OB-fold"/>
</dbReference>
<evidence type="ECO:0000313" key="6">
    <source>
        <dbReference type="Proteomes" id="UP001158045"/>
    </source>
</evidence>
<evidence type="ECO:0000313" key="5">
    <source>
        <dbReference type="EMBL" id="MDH8677692.1"/>
    </source>
</evidence>
<evidence type="ECO:0000256" key="2">
    <source>
        <dbReference type="ARBA" id="ARBA00022980"/>
    </source>
</evidence>
<dbReference type="Proteomes" id="UP001158045">
    <property type="component" value="Unassembled WGS sequence"/>
</dbReference>
<proteinExistence type="inferred from homology"/>
<reference evidence="5 6" key="1">
    <citation type="submission" date="2023-04" db="EMBL/GenBank/DDBJ databases">
        <title>Fusibacter bizertensis strain WBS, isolated from littoral bottom sediments of the Arctic seas - biochemical and genomic analysis.</title>
        <authorList>
            <person name="Brioukhanov A.L."/>
        </authorList>
    </citation>
    <scope>NUCLEOTIDE SEQUENCE [LARGE SCALE GENOMIC DNA]</scope>
    <source>
        <strain evidence="5 6">WBS</strain>
    </source>
</reference>
<dbReference type="SUPFAM" id="SSF50249">
    <property type="entry name" value="Nucleic acid-binding proteins"/>
    <property type="match status" value="4"/>
</dbReference>
<feature type="domain" description="S1 motif" evidence="4">
    <location>
        <begin position="22"/>
        <end position="87"/>
    </location>
</feature>
<evidence type="ECO:0000256" key="3">
    <source>
        <dbReference type="ARBA" id="ARBA00023274"/>
    </source>
</evidence>
<dbReference type="CDD" id="cd04465">
    <property type="entry name" value="S1_RPS1_repeat_ec2_hs2"/>
    <property type="match status" value="1"/>
</dbReference>
<keyword evidence="2 5" id="KW-0689">Ribosomal protein</keyword>
<dbReference type="RefSeq" id="WP_281093511.1">
    <property type="nucleotide sequence ID" value="NZ_JARYZI010000003.1"/>
</dbReference>
<gene>
    <name evidence="5" type="primary">rpsA</name>
    <name evidence="5" type="ORF">QE109_06015</name>
</gene>
<sequence>MENQTMGELLNQYGTTERLYSGDVVEGTVISSNSDEVMVNINYMADGILPKAEIPDGNPIDFKEGQKIKVYILKLDDGDGNVLLSLKKAFEIIVWDEFQKLFDGQITFNIKVKEAVKGGVVGLYKGASVFIPASQLALSYIEDLSSYIGMTLEVELSEYQMATKKVVASHKNVLKRQLAAQKSDQLSRINVDDQLTGTVVRLADYGAFVDLGAIDGLIHVSQMSWRRVKNPSEILNVGDVVDVIVLKVEREKEKVSLKLAQVQENPWETISTRYAVGDVVKGKVTRLMNFGAFVEVEEGVEGLVHISELSENHVTRPNEVVQVGDEIEVMVLELDVDNHRMSLSLKAVTGMDLEDYESLMPEEDSAPATLSDLFGDKLKNLKF</sequence>
<dbReference type="Gene3D" id="2.40.50.140">
    <property type="entry name" value="Nucleic acid-binding proteins"/>
    <property type="match status" value="3"/>
</dbReference>
<dbReference type="PANTHER" id="PTHR10724">
    <property type="entry name" value="30S RIBOSOMAL PROTEIN S1"/>
    <property type="match status" value="1"/>
</dbReference>
<feature type="domain" description="S1 motif" evidence="4">
    <location>
        <begin position="192"/>
        <end position="260"/>
    </location>
</feature>
<dbReference type="GO" id="GO:0005840">
    <property type="term" value="C:ribosome"/>
    <property type="evidence" value="ECO:0007669"/>
    <property type="project" value="UniProtKB-KW"/>
</dbReference>
<name>A0ABT6NB95_9FIRM</name>
<dbReference type="PROSITE" id="PS50126">
    <property type="entry name" value="S1"/>
    <property type="match status" value="4"/>
</dbReference>
<dbReference type="CDD" id="cd05687">
    <property type="entry name" value="S1_RPS1_repeat_ec1_hs1"/>
    <property type="match status" value="1"/>
</dbReference>
<feature type="domain" description="S1 motif" evidence="4">
    <location>
        <begin position="277"/>
        <end position="346"/>
    </location>
</feature>
<protein>
    <submittedName>
        <fullName evidence="5">30S ribosomal protein S1</fullName>
    </submittedName>
</protein>
<dbReference type="SMART" id="SM00316">
    <property type="entry name" value="S1"/>
    <property type="match status" value="4"/>
</dbReference>
<dbReference type="Pfam" id="PF00575">
    <property type="entry name" value="S1"/>
    <property type="match status" value="3"/>
</dbReference>
<dbReference type="InterPro" id="IPR050437">
    <property type="entry name" value="Ribos_protein_bS1-like"/>
</dbReference>
<accession>A0ABT6NB95</accession>
<dbReference type="EMBL" id="JARYZI010000003">
    <property type="protein sequence ID" value="MDH8677692.1"/>
    <property type="molecule type" value="Genomic_DNA"/>
</dbReference>
<comment type="similarity">
    <text evidence="1">Belongs to the bacterial ribosomal protein bS1 family.</text>
</comment>
<dbReference type="PRINTS" id="PR00681">
    <property type="entry name" value="RIBOSOMALS1"/>
</dbReference>
<evidence type="ECO:0000259" key="4">
    <source>
        <dbReference type="PROSITE" id="PS50126"/>
    </source>
</evidence>
<comment type="caution">
    <text evidence="5">The sequence shown here is derived from an EMBL/GenBank/DDBJ whole genome shotgun (WGS) entry which is preliminary data.</text>
</comment>
<dbReference type="InterPro" id="IPR003029">
    <property type="entry name" value="S1_domain"/>
</dbReference>
<dbReference type="InterPro" id="IPR035104">
    <property type="entry name" value="Ribosomal_protein_S1-like"/>
</dbReference>
<dbReference type="NCBIfam" id="NF005208">
    <property type="entry name" value="PRK06676.1"/>
    <property type="match status" value="1"/>
</dbReference>
<organism evidence="5 6">
    <name type="scientific">Fusibacter bizertensis</name>
    <dbReference type="NCBI Taxonomy" id="1488331"/>
    <lineage>
        <taxon>Bacteria</taxon>
        <taxon>Bacillati</taxon>
        <taxon>Bacillota</taxon>
        <taxon>Clostridia</taxon>
        <taxon>Eubacteriales</taxon>
        <taxon>Eubacteriales Family XII. Incertae Sedis</taxon>
        <taxon>Fusibacter</taxon>
    </lineage>
</organism>
<dbReference type="PANTHER" id="PTHR10724:SF7">
    <property type="entry name" value="SMALL RIBOSOMAL SUBUNIT PROTEIN BS1C"/>
    <property type="match status" value="1"/>
</dbReference>